<keyword evidence="3" id="KW-1185">Reference proteome</keyword>
<dbReference type="GeneID" id="19111943"/>
<sequence>MGKGKLPSKKSKNTSPSDFRTPAGFGGYGLGRAGVDDNPFGPGLGPIQGHGSYLPGMPGHWPGSQAEDDKTKYEPSQSVRDLIRVRLEEQHDLLRKIINKEIWPLLQAYTEGQATAENGAPKTAGDQQIDAKTVKSVVDSARNRSVRSDRGPSGKSFWGDGEIDGGSTGNPYGWTPDGSKGLGGAYYGLYSGMLGHPHTPSAAMPGYKSNTKKDKMDPIQRFEQIDTEMRALVALTSDQNQGGMPRLPARNSLPTTKRRDLRSMLMKVLEPPAKGDSDSDFTEADAASVDELDDDATGGPESLSTPAQPGSPLYNQPFHGQPGPPQAGMGGFGS</sequence>
<feature type="region of interest" description="Disordered" evidence="1">
    <location>
        <begin position="236"/>
        <end position="258"/>
    </location>
</feature>
<reference evidence="2 3" key="1">
    <citation type="journal article" date="2012" name="PLoS Pathog.">
        <title>Diverse lifestyles and strategies of plant pathogenesis encoded in the genomes of eighteen Dothideomycetes fungi.</title>
        <authorList>
            <person name="Ohm R.A."/>
            <person name="Feau N."/>
            <person name="Henrissat B."/>
            <person name="Schoch C.L."/>
            <person name="Horwitz B.A."/>
            <person name="Barry K.W."/>
            <person name="Condon B.J."/>
            <person name="Copeland A.C."/>
            <person name="Dhillon B."/>
            <person name="Glaser F."/>
            <person name="Hesse C.N."/>
            <person name="Kosti I."/>
            <person name="LaButti K."/>
            <person name="Lindquist E.A."/>
            <person name="Lucas S."/>
            <person name="Salamov A.A."/>
            <person name="Bradshaw R.E."/>
            <person name="Ciuffetti L."/>
            <person name="Hamelin R.C."/>
            <person name="Kema G.H.J."/>
            <person name="Lawrence C."/>
            <person name="Scott J.A."/>
            <person name="Spatafora J.W."/>
            <person name="Turgeon B.G."/>
            <person name="de Wit P.J.G.M."/>
            <person name="Zhong S."/>
            <person name="Goodwin S.B."/>
            <person name="Grigoriev I.V."/>
        </authorList>
    </citation>
    <scope>NUCLEOTIDE SEQUENCE [LARGE SCALE GENOMIC DNA]</scope>
    <source>
        <strain evidence="2 3">UAMH 10762</strain>
    </source>
</reference>
<dbReference type="AlphaFoldDB" id="M2N058"/>
<feature type="compositionally biased region" description="Acidic residues" evidence="1">
    <location>
        <begin position="278"/>
        <end position="296"/>
    </location>
</feature>
<feature type="region of interest" description="Disordered" evidence="1">
    <location>
        <begin position="270"/>
        <end position="334"/>
    </location>
</feature>
<feature type="compositionally biased region" description="Basic residues" evidence="1">
    <location>
        <begin position="1"/>
        <end position="12"/>
    </location>
</feature>
<organism evidence="2 3">
    <name type="scientific">Baudoinia panamericana (strain UAMH 10762)</name>
    <name type="common">Angels' share fungus</name>
    <name type="synonym">Baudoinia compniacensis (strain UAMH 10762)</name>
    <dbReference type="NCBI Taxonomy" id="717646"/>
    <lineage>
        <taxon>Eukaryota</taxon>
        <taxon>Fungi</taxon>
        <taxon>Dikarya</taxon>
        <taxon>Ascomycota</taxon>
        <taxon>Pezizomycotina</taxon>
        <taxon>Dothideomycetes</taxon>
        <taxon>Dothideomycetidae</taxon>
        <taxon>Mycosphaerellales</taxon>
        <taxon>Teratosphaeriaceae</taxon>
        <taxon>Baudoinia</taxon>
    </lineage>
</organism>
<dbReference type="EMBL" id="KB445554">
    <property type="protein sequence ID" value="EMC97313.1"/>
    <property type="molecule type" value="Genomic_DNA"/>
</dbReference>
<dbReference type="HOGENOM" id="CLU_831510_0_0_1"/>
<evidence type="ECO:0000256" key="1">
    <source>
        <dbReference type="SAM" id="MobiDB-lite"/>
    </source>
</evidence>
<protein>
    <submittedName>
        <fullName evidence="2">Uncharacterized protein</fullName>
    </submittedName>
</protein>
<name>M2N058_BAUPA</name>
<feature type="region of interest" description="Disordered" evidence="1">
    <location>
        <begin position="117"/>
        <end position="174"/>
    </location>
</feature>
<dbReference type="RefSeq" id="XP_007675237.1">
    <property type="nucleotide sequence ID" value="XM_007677047.1"/>
</dbReference>
<feature type="region of interest" description="Disordered" evidence="1">
    <location>
        <begin position="1"/>
        <end position="71"/>
    </location>
</feature>
<gene>
    <name evidence="2" type="ORF">BAUCODRAFT_33037</name>
</gene>
<evidence type="ECO:0000313" key="2">
    <source>
        <dbReference type="EMBL" id="EMC97313.1"/>
    </source>
</evidence>
<dbReference type="Proteomes" id="UP000011761">
    <property type="component" value="Unassembled WGS sequence"/>
</dbReference>
<accession>M2N058</accession>
<proteinExistence type="predicted"/>
<dbReference type="OrthoDB" id="3920574at2759"/>
<evidence type="ECO:0000313" key="3">
    <source>
        <dbReference type="Proteomes" id="UP000011761"/>
    </source>
</evidence>
<dbReference type="KEGG" id="bcom:BAUCODRAFT_33037"/>